<dbReference type="InterPro" id="IPR031330">
    <property type="entry name" value="Gly_Hdrlase_35_cat"/>
</dbReference>
<dbReference type="eggNOG" id="COG1874">
    <property type="taxonomic scope" value="Bacteria"/>
</dbReference>
<dbReference type="PRINTS" id="PR00742">
    <property type="entry name" value="GLHYDRLASE35"/>
</dbReference>
<dbReference type="EMBL" id="BAJS01000009">
    <property type="protein sequence ID" value="GAK36740.1"/>
    <property type="molecule type" value="Genomic_DNA"/>
</dbReference>
<organism evidence="4 5">
    <name type="scientific">Bacteroides graminisolvens DSM 19988 = JCM 15093</name>
    <dbReference type="NCBI Taxonomy" id="1121097"/>
    <lineage>
        <taxon>Bacteria</taxon>
        <taxon>Pseudomonadati</taxon>
        <taxon>Bacteroidota</taxon>
        <taxon>Bacteroidia</taxon>
        <taxon>Bacteroidales</taxon>
        <taxon>Bacteroidaceae</taxon>
        <taxon>Bacteroides</taxon>
    </lineage>
</organism>
<dbReference type="InterPro" id="IPR017853">
    <property type="entry name" value="GH"/>
</dbReference>
<feature type="domain" description="Glycoside hydrolase 35 catalytic" evidence="3">
    <location>
        <begin position="1"/>
        <end position="313"/>
    </location>
</feature>
<dbReference type="Pfam" id="PF01301">
    <property type="entry name" value="Glyco_hydro_35"/>
    <property type="match status" value="1"/>
</dbReference>
<evidence type="ECO:0000259" key="3">
    <source>
        <dbReference type="Pfam" id="PF01301"/>
    </source>
</evidence>
<evidence type="ECO:0000256" key="2">
    <source>
        <dbReference type="RuleBase" id="RU003679"/>
    </source>
</evidence>
<name>A0A069D328_9BACE</name>
<comment type="similarity">
    <text evidence="1 2">Belongs to the glycosyl hydrolase 35 family.</text>
</comment>
<evidence type="ECO:0000313" key="4">
    <source>
        <dbReference type="EMBL" id="GAK36740.1"/>
    </source>
</evidence>
<gene>
    <name evidence="4" type="ORF">JCM15093_1928</name>
</gene>
<evidence type="ECO:0000313" key="5">
    <source>
        <dbReference type="Proteomes" id="UP000027601"/>
    </source>
</evidence>
<proteinExistence type="inferred from homology"/>
<accession>A0A069D328</accession>
<dbReference type="AlphaFoldDB" id="A0A069D328"/>
<dbReference type="PANTHER" id="PTHR23421">
    <property type="entry name" value="BETA-GALACTOSIDASE RELATED"/>
    <property type="match status" value="1"/>
</dbReference>
<evidence type="ECO:0000256" key="1">
    <source>
        <dbReference type="ARBA" id="ARBA00009809"/>
    </source>
</evidence>
<keyword evidence="5" id="KW-1185">Reference proteome</keyword>
<dbReference type="Gene3D" id="3.20.20.80">
    <property type="entry name" value="Glycosidases"/>
    <property type="match status" value="1"/>
</dbReference>
<dbReference type="Proteomes" id="UP000027601">
    <property type="component" value="Unassembled WGS sequence"/>
</dbReference>
<dbReference type="GO" id="GO:0004553">
    <property type="term" value="F:hydrolase activity, hydrolyzing O-glycosyl compounds"/>
    <property type="evidence" value="ECO:0007669"/>
    <property type="project" value="InterPro"/>
</dbReference>
<protein>
    <submittedName>
        <fullName evidence="4">Beta-galactosidase</fullName>
    </submittedName>
</protein>
<dbReference type="GO" id="GO:0005975">
    <property type="term" value="P:carbohydrate metabolic process"/>
    <property type="evidence" value="ECO:0007669"/>
    <property type="project" value="InterPro"/>
</dbReference>
<reference evidence="4 5" key="1">
    <citation type="journal article" date="2015" name="Microbes Environ.">
        <title>Distribution and evolution of nitrogen fixation genes in the phylum bacteroidetes.</title>
        <authorList>
            <person name="Inoue J."/>
            <person name="Oshima K."/>
            <person name="Suda W."/>
            <person name="Sakamoto M."/>
            <person name="Iino T."/>
            <person name="Noda S."/>
            <person name="Hongoh Y."/>
            <person name="Hattori M."/>
            <person name="Ohkuma M."/>
        </authorList>
    </citation>
    <scope>NUCLEOTIDE SEQUENCE [LARGE SCALE GENOMIC DNA]</scope>
    <source>
        <strain evidence="4 5">JCM 15093</strain>
    </source>
</reference>
<dbReference type="SUPFAM" id="SSF51445">
    <property type="entry name" value="(Trans)glycosidases"/>
    <property type="match status" value="1"/>
</dbReference>
<dbReference type="InterPro" id="IPR001944">
    <property type="entry name" value="Glycoside_Hdrlase_35"/>
</dbReference>
<dbReference type="Gene3D" id="2.60.120.260">
    <property type="entry name" value="Galactose-binding domain-like"/>
    <property type="match status" value="1"/>
</dbReference>
<sequence>MKACGVNIISTYLFWNQHEEIEGQFNWSGDKDIRAFIKLCAKHGMLCYPRIGPWAHGEARNGGTPDWILKKKFIKDRSNDVVYQMYVKRYFTQLLNQFKGLYYKDGGNIIGLQLENEYWFAKEGEAHMTWLKQTVMQLGGDVPLYTVTGWGGGSVPPYEFIPLWGGYADAPWAEHVGKEFQPGNFQFDSFRDNKNIGNEQISGRDEYMTYEDYPYFTCEMGVGVQNTYHRRLRIGALDGLGMLTAKLGSGSNLLGYYMFAGGTQVRGELFSNEEEQQQTGYWSRVPARSYDFQAAIKESGEIAASYKQVKKLHLFTNAFGEQLAPMLPVVYKGGENEMQVAVRTDNKSGFLFGINYGRYFPQPTRKEVRFSIGLDNERLQFPSKAFCVEDSTVFIWPFNLAMKGMTLKYATAQLLTRIGDTYVLFQNKRIPVEIAVKDATVEPGAFQTRHTPDCTIITGMEPGKNCRIRLQSAQGDRVTLVVLAEEDADNAWLTKTGRGTNLYITTANLYASADSVYVLSNQNKATVYQWNAATGVFDKREVTTQAKDAQLALTKRSILTGTRWLETANFKTIEANRQRYHRFFFKEFSLNNSSAVKKATLFIYPEEGCELNVNERWVNQPVTPGCLNVIDLTGYVRKDENKLFLSFPYVIGEKKMAARLIVEYENDDVVDFLTDESWLTTDMYTNPSTMRAYDRPVAPRVVEPPLYSGSIEYEGFKEWELPVAFDQLDGLSNLYLHISYAGDRAELYADYRLLADDFNANVPWQIGLNRLSISPLGKNMRLVVYPLSRDTKVFFDVPPGADEYDRAFVKRCKIIPEYRMVLNE</sequence>
<dbReference type="STRING" id="1121097.GCA_000428125_02279"/>
<comment type="caution">
    <text evidence="4">The sequence shown here is derived from an EMBL/GenBank/DDBJ whole genome shotgun (WGS) entry which is preliminary data.</text>
</comment>